<evidence type="ECO:0000313" key="1">
    <source>
        <dbReference type="EMBL" id="KKL89901.1"/>
    </source>
</evidence>
<dbReference type="InterPro" id="IPR029055">
    <property type="entry name" value="Ntn_hydrolases_N"/>
</dbReference>
<comment type="caution">
    <text evidence="1">The sequence shown here is derived from an EMBL/GenBank/DDBJ whole genome shotgun (WGS) entry which is preliminary data.</text>
</comment>
<dbReference type="EMBL" id="LAZR01020159">
    <property type="protein sequence ID" value="KKL89901.1"/>
    <property type="molecule type" value="Genomic_DNA"/>
</dbReference>
<protein>
    <recommendedName>
        <fullName evidence="2">Glutamine amidotransferase type-2 domain-containing protein</fullName>
    </recommendedName>
</protein>
<reference evidence="1" key="1">
    <citation type="journal article" date="2015" name="Nature">
        <title>Complex archaea that bridge the gap between prokaryotes and eukaryotes.</title>
        <authorList>
            <person name="Spang A."/>
            <person name="Saw J.H."/>
            <person name="Jorgensen S.L."/>
            <person name="Zaremba-Niedzwiedzka K."/>
            <person name="Martijn J."/>
            <person name="Lind A.E."/>
            <person name="van Eijk R."/>
            <person name="Schleper C."/>
            <person name="Guy L."/>
            <person name="Ettema T.J."/>
        </authorList>
    </citation>
    <scope>NUCLEOTIDE SEQUENCE</scope>
</reference>
<organism evidence="1">
    <name type="scientific">marine sediment metagenome</name>
    <dbReference type="NCBI Taxonomy" id="412755"/>
    <lineage>
        <taxon>unclassified sequences</taxon>
        <taxon>metagenomes</taxon>
        <taxon>ecological metagenomes</taxon>
    </lineage>
</organism>
<proteinExistence type="predicted"/>
<name>A0A0F9GH76_9ZZZZ</name>
<accession>A0A0F9GH76</accession>
<feature type="non-terminal residue" evidence="1">
    <location>
        <position position="78"/>
    </location>
</feature>
<sequence>MCLIVVKGKDTVLPLEEHLREGSSSNSDGIGVAYWKKDSKKVNIKKDFVNFSHFYFWLQNNVTNEDALIVHFRKATSG</sequence>
<dbReference type="AlphaFoldDB" id="A0A0F9GH76"/>
<gene>
    <name evidence="1" type="ORF">LCGC14_1910100</name>
</gene>
<dbReference type="Gene3D" id="3.60.20.10">
    <property type="entry name" value="Glutamine Phosphoribosylpyrophosphate, subunit 1, domain 1"/>
    <property type="match status" value="1"/>
</dbReference>
<evidence type="ECO:0008006" key="2">
    <source>
        <dbReference type="Google" id="ProtNLM"/>
    </source>
</evidence>